<dbReference type="OrthoDB" id="258495at2759"/>
<dbReference type="Proteomes" id="UP000011083">
    <property type="component" value="Unassembled WGS sequence"/>
</dbReference>
<dbReference type="InterPro" id="IPR000408">
    <property type="entry name" value="Reg_chr_condens"/>
</dbReference>
<dbReference type="InterPro" id="IPR043136">
    <property type="entry name" value="B30.2/SPRY_sf"/>
</dbReference>
<dbReference type="InterPro" id="IPR033646">
    <property type="entry name" value="CLU-central"/>
</dbReference>
<dbReference type="PROSITE" id="PS50188">
    <property type="entry name" value="B302_SPRY"/>
    <property type="match status" value="1"/>
</dbReference>
<dbReference type="GO" id="GO:0005737">
    <property type="term" value="C:cytoplasm"/>
    <property type="evidence" value="ECO:0007669"/>
    <property type="project" value="TreeGrafter"/>
</dbReference>
<evidence type="ECO:0000259" key="4">
    <source>
        <dbReference type="PROSITE" id="PS50188"/>
    </source>
</evidence>
<dbReference type="InterPro" id="IPR013320">
    <property type="entry name" value="ConA-like_dom_sf"/>
</dbReference>
<dbReference type="InterPro" id="IPR011990">
    <property type="entry name" value="TPR-like_helical_dom_sf"/>
</dbReference>
<feature type="compositionally biased region" description="Basic and acidic residues" evidence="3">
    <location>
        <begin position="420"/>
        <end position="431"/>
    </location>
</feature>
<feature type="region of interest" description="Disordered" evidence="3">
    <location>
        <begin position="483"/>
        <end position="565"/>
    </location>
</feature>
<feature type="compositionally biased region" description="Acidic residues" evidence="3">
    <location>
        <begin position="544"/>
        <end position="561"/>
    </location>
</feature>
<dbReference type="PANTHER" id="PTHR12601">
    <property type="entry name" value="EUKARYOTIC TRANSLATION INITIATION FACTOR 3 SUBUNIT EIF-3"/>
    <property type="match status" value="1"/>
</dbReference>
<dbReference type="InterPro" id="IPR001870">
    <property type="entry name" value="B30.2/SPRY"/>
</dbReference>
<proteinExistence type="predicted"/>
<dbReference type="SUPFAM" id="SSF49899">
    <property type="entry name" value="Concanavalin A-like lectins/glucanases"/>
    <property type="match status" value="1"/>
</dbReference>
<dbReference type="GeneID" id="14912379"/>
<evidence type="ECO:0000256" key="2">
    <source>
        <dbReference type="PROSITE-ProRule" id="PRU00235"/>
    </source>
</evidence>
<dbReference type="Pfam" id="PF00622">
    <property type="entry name" value="SPRY"/>
    <property type="match status" value="1"/>
</dbReference>
<dbReference type="CDD" id="cd15466">
    <property type="entry name" value="CLU-central"/>
    <property type="match status" value="1"/>
</dbReference>
<dbReference type="SMART" id="SM00449">
    <property type="entry name" value="SPRY"/>
    <property type="match status" value="1"/>
</dbReference>
<evidence type="ECO:0000256" key="1">
    <source>
        <dbReference type="ARBA" id="ARBA00022490"/>
    </source>
</evidence>
<gene>
    <name evidence="6" type="ORF">ACA1_273520</name>
</gene>
<sequence>MEQERVAGADQDGQGWRGCRLVPLSRDLEFSEEDDSVVTGADRSFGTCRSEAKVKAGRWYYEVELLTPGLFQIGWATNAFTPNSARGMGVGDYAKVSWAYDGYRVQTLSGHETPGYGVRWSAGDVIGVGADLEAGTVTFYHNGASLGVAYTDVCLAADDPDDALYACLSLGHGQSCRVVFLEERMKFFPAGEGYRCLTVLYHKGSHCTVCHKGHSRSTRRSVVGPLNRANQKEMHHGEHVFITIPFPLVNCTASVDELLRAAPIGRTELIRANNPYKYHPYRCHDCNASQIEGILYSSIPHTPTPNPVDEVVHLCAPCWKTRYHNDPRNPECIDESSCAGLPGDVWVKSLTLDLADEFGFASVISPETAAQAQPSGAGAVDQAAQQSPYVPVAYSNPMGAYYSDAEGTDADVDGTSADRQVAEESRGMNETKKKMRDYGKFYGAYAGEDNDGAGNAGDSVYSDEPAEPVLETPASIYADYADAGEEEARRPSGANKRKEARARKGGDDDVPAAAYGSVDGEAEASESESEESDSSVDFSQSDSADSDSDTEEEEEEEDDSESRDWNKELQHLFDLYLTNAKLPLLAQLRRLVQEFNQKAETIAQTIISEMSLPRAQKTYKPKTDMGGIAGGEKYMVEGIFFKFAIDLHGIYGGNAYALKVANLYVDAIDLFQAADSAASHELKGLRAYFTAKPDDPTLPRLCVPIMSIIDYCGWRMIACCRLPIGKNTLCYGSAELGLTLSFDVVGINCEDGGRTVHDKDPVLSKLMKAAAGQINIKGHLAGPVSASSVFLYAPTDIEGHHATDGRYYVVDTARVFPAEPSWVTFKALLLPPEGRKDDWSERERPRVVEVDLTVQNWEKELLEILSVDYSDLTPEQKAKQKPKSITFSEATLVYSGRGPVNHRASTLAQCIVRGHALLNFGGFKGKSFHSLLRPEYVKSLGYPLSSDVWTLFGRHNAAEHNEEVHKATIHLQSVVIPKFARDLSGGVIIPLNAQQLRDKMHEAGINMRYLGLLKSLLPHAKQGQASLLLVSMITRCLKNFIRAAVRTMPPVTHRATIIQYLDLVFGQSKASNNYWAHVLKLLIQAKYQKYGHCLTNEELALDYDLREHIRKLSLLLDLQHHLGFTFSVAALNAIQSNQDFFATQKPFHELLTALGEGEFGCVLLPRTKQLFEPFLTTTIGATIERAAESATRAADENDDASAAAVEEKCERLTASVYGNKSLHRILRLVKLADAYVRCGSLDKAKNCCAQAFTLLTQGKLGQGGDDEGGSSCSLEAMILLSLTAGDVYNRLDDFEMAKMYYCAALNGLDRLMGIDKKESYVHLRPFNERMFSTQATMRNDLMTTKPLPSPIALVVLNKLVTLIYMSATTAAKSMTNKERTRQLLLYSARFADAWKEVPFAGNEELRREHFGRVLPLPLTILLQYGYIHQMSAYISNAGPEQDEVREWCMQVENFGKEGTTYELSDTLVTSFFSDLAGPTGEIMAPRYHRVTKDFHLKLPLDVVRGNVFPVTWRTKITLANREHLCVLVYRNLRQEDLNRRRLSDLTKHSRMLVTYDEEDLKRQEAKARLEAGTDQRMFILSWFHRRWDYRGQFDVDTAPFEPGVYHFVLALRTNQGVDVQHCSLPLLDKSLPCIHKPRVVQDISDLMPRMRVEQVACSPSSTLLLTSDNRVFAWGDNTFGQLGLGDTEERKTPTEIFGLAGKKIVQISITNDPKDHPEIFYLKGSVHALAISATGVVYTWGGGKYGELGNGDLTDALTPIALESLRTKLVTQVCAAANASLALTKDGEVWQWGYRENEATGEEESVATPYRVRFSDAPIVSVSACGRTYAAVDRLGFVYMWGVMPQPDDIVQTTSSSHSPTVTEVFVRKLTQERYVDRPIRLDSAMDHFIVDVAVGSQFAALLTDDGRVLAFGEHPAHGRGIDDFLYSITSTFDASVVLTEEGEVHYLGGDFTYLARRLALPDGMRARRMFPGFVVCDTAAVVRNDPAGRYSRFAQLARASESQSLDDYMRQCREERRVKLNEEWSVMSPTHKIELREKQEKLVVVKWRCPAWWTSRAINGDCIALRAESDGAGDSHHQPHADEARVLLQDSTSVNEATGQGEVVFPVPYRREGRYRFVYLRKLADSYVEWATSQPVTIAQGAEVSGEDALYRFPLTPLNFTKMASFVACAPVKACAKLLVKDLRKAKRECSERTSDRAKIALQTLLLCEDYTRNTVWHLAAVIGRLECLALFAVALRRVYPDVLGFSADEARRHLAQALGKPNRKGSTPLDLAAADPANGPRVSAYLRSLCEDDEEAEEAERGGGDAYGFAQLEARLDDLLQELSLAARSSSRNKTAA</sequence>
<dbReference type="PROSITE" id="PS51823">
    <property type="entry name" value="CLU"/>
    <property type="match status" value="1"/>
</dbReference>
<name>L8GFJ1_ACACF</name>
<dbReference type="PRINTS" id="PR00633">
    <property type="entry name" value="RCCNDNSATION"/>
</dbReference>
<dbReference type="Gene3D" id="1.25.40.10">
    <property type="entry name" value="Tetratricopeptide repeat domain"/>
    <property type="match status" value="1"/>
</dbReference>
<evidence type="ECO:0000313" key="7">
    <source>
        <dbReference type="Proteomes" id="UP000011083"/>
    </source>
</evidence>
<keyword evidence="7" id="KW-1185">Reference proteome</keyword>
<dbReference type="Gene3D" id="2.60.120.920">
    <property type="match status" value="1"/>
</dbReference>
<dbReference type="Pfam" id="PF00415">
    <property type="entry name" value="RCC1"/>
    <property type="match status" value="2"/>
</dbReference>
<dbReference type="InterPro" id="IPR003877">
    <property type="entry name" value="SPRY_dom"/>
</dbReference>
<feature type="region of interest" description="Disordered" evidence="3">
    <location>
        <begin position="405"/>
        <end position="431"/>
    </location>
</feature>
<dbReference type="InterPro" id="IPR027523">
    <property type="entry name" value="CLU_prot"/>
</dbReference>
<reference evidence="6 7" key="1">
    <citation type="journal article" date="2013" name="Genome Biol.">
        <title>Genome of Acanthamoeba castellanii highlights extensive lateral gene transfer and early evolution of tyrosine kinase signaling.</title>
        <authorList>
            <person name="Clarke M."/>
            <person name="Lohan A.J."/>
            <person name="Liu B."/>
            <person name="Lagkouvardos I."/>
            <person name="Roy S."/>
            <person name="Zafar N."/>
            <person name="Bertelli C."/>
            <person name="Schilde C."/>
            <person name="Kianianmomeni A."/>
            <person name="Burglin T.R."/>
            <person name="Frech C."/>
            <person name="Turcotte B."/>
            <person name="Kopec K.O."/>
            <person name="Synnott J.M."/>
            <person name="Choo C."/>
            <person name="Paponov I."/>
            <person name="Finkler A."/>
            <person name="Soon Heng Tan C."/>
            <person name="Hutchins A.P."/>
            <person name="Weinmeier T."/>
            <person name="Rattei T."/>
            <person name="Chu J.S."/>
            <person name="Gimenez G."/>
            <person name="Irimia M."/>
            <person name="Rigden D.J."/>
            <person name="Fitzpatrick D.A."/>
            <person name="Lorenzo-Morales J."/>
            <person name="Bateman A."/>
            <person name="Chiu C.H."/>
            <person name="Tang P."/>
            <person name="Hegemann P."/>
            <person name="Fromm H."/>
            <person name="Raoult D."/>
            <person name="Greub G."/>
            <person name="Miranda-Saavedra D."/>
            <person name="Chen N."/>
            <person name="Nash P."/>
            <person name="Ginger M.L."/>
            <person name="Horn M."/>
            <person name="Schaap P."/>
            <person name="Caler L."/>
            <person name="Loftus B."/>
        </authorList>
    </citation>
    <scope>NUCLEOTIDE SEQUENCE [LARGE SCALE GENOMIC DNA]</scope>
    <source>
        <strain evidence="6 7">Neff</strain>
    </source>
</reference>
<feature type="repeat" description="RCC1" evidence="2">
    <location>
        <begin position="1669"/>
        <end position="1734"/>
    </location>
</feature>
<evidence type="ECO:0000313" key="6">
    <source>
        <dbReference type="EMBL" id="ELR11860.1"/>
    </source>
</evidence>
<dbReference type="InterPro" id="IPR025697">
    <property type="entry name" value="CLU_dom"/>
</dbReference>
<evidence type="ECO:0000259" key="5">
    <source>
        <dbReference type="PROSITE" id="PS51823"/>
    </source>
</evidence>
<dbReference type="Pfam" id="PF12807">
    <property type="entry name" value="eIF3_p135"/>
    <property type="match status" value="1"/>
</dbReference>
<dbReference type="GO" id="GO:0048312">
    <property type="term" value="P:intracellular distribution of mitochondria"/>
    <property type="evidence" value="ECO:0007669"/>
    <property type="project" value="TreeGrafter"/>
</dbReference>
<feature type="repeat" description="RCC1" evidence="2">
    <location>
        <begin position="1735"/>
        <end position="1786"/>
    </location>
</feature>
<dbReference type="Pfam" id="PF13236">
    <property type="entry name" value="CLU"/>
    <property type="match status" value="1"/>
</dbReference>
<dbReference type="VEuPathDB" id="AmoebaDB:ACA1_273520"/>
<dbReference type="Gene3D" id="2.130.10.30">
    <property type="entry name" value="Regulator of chromosome condensation 1/beta-lactamase-inhibitor protein II"/>
    <property type="match status" value="2"/>
</dbReference>
<accession>L8GFJ1</accession>
<dbReference type="RefSeq" id="XP_004333873.1">
    <property type="nucleotide sequence ID" value="XM_004333825.1"/>
</dbReference>
<dbReference type="KEGG" id="acan:ACA1_273520"/>
<dbReference type="SUPFAM" id="SSF50985">
    <property type="entry name" value="RCC1/BLIP-II"/>
    <property type="match status" value="1"/>
</dbReference>
<feature type="compositionally biased region" description="Acidic residues" evidence="3">
    <location>
        <begin position="520"/>
        <end position="534"/>
    </location>
</feature>
<evidence type="ECO:0000256" key="3">
    <source>
        <dbReference type="SAM" id="MobiDB-lite"/>
    </source>
</evidence>
<organism evidence="6 7">
    <name type="scientific">Acanthamoeba castellanii (strain ATCC 30010 / Neff)</name>
    <dbReference type="NCBI Taxonomy" id="1257118"/>
    <lineage>
        <taxon>Eukaryota</taxon>
        <taxon>Amoebozoa</taxon>
        <taxon>Discosea</taxon>
        <taxon>Longamoebia</taxon>
        <taxon>Centramoebida</taxon>
        <taxon>Acanthamoebidae</taxon>
        <taxon>Acanthamoeba</taxon>
    </lineage>
</organism>
<dbReference type="EMBL" id="KB008146">
    <property type="protein sequence ID" value="ELR11860.1"/>
    <property type="molecule type" value="Genomic_DNA"/>
</dbReference>
<dbReference type="GO" id="GO:0003729">
    <property type="term" value="F:mRNA binding"/>
    <property type="evidence" value="ECO:0007669"/>
    <property type="project" value="TreeGrafter"/>
</dbReference>
<feature type="domain" description="Clu" evidence="5">
    <location>
        <begin position="541"/>
        <end position="823"/>
    </location>
</feature>
<dbReference type="PANTHER" id="PTHR12601:SF6">
    <property type="entry name" value="CLUSTERED MITOCHONDRIA PROTEIN HOMOLOG"/>
    <property type="match status" value="1"/>
</dbReference>
<keyword evidence="1" id="KW-0963">Cytoplasm</keyword>
<dbReference type="PROSITE" id="PS50012">
    <property type="entry name" value="RCC1_3"/>
    <property type="match status" value="2"/>
</dbReference>
<protein>
    <submittedName>
        <fullName evidence="6">SPRY domain containing protein</fullName>
    </submittedName>
</protein>
<dbReference type="InterPro" id="IPR009091">
    <property type="entry name" value="RCC1/BLIP-II"/>
</dbReference>
<feature type="domain" description="B30.2/SPRY" evidence="4">
    <location>
        <begin position="1"/>
        <end position="187"/>
    </location>
</feature>